<name>A0A271KMR8_9HYPH</name>
<reference evidence="5 6" key="1">
    <citation type="submission" date="2017-08" db="EMBL/GenBank/DDBJ databases">
        <title>Mesorhizobium wenxinae sp. nov., a novel rhizobial species isolated from root nodules of chickpea (Cicer arietinum L.).</title>
        <authorList>
            <person name="Zhang J."/>
        </authorList>
    </citation>
    <scope>NUCLEOTIDE SEQUENCE [LARGE SCALE GENOMIC DNA]</scope>
    <source>
        <strain evidence="6">WYCCWR 10019</strain>
    </source>
</reference>
<dbReference type="InterPro" id="IPR036388">
    <property type="entry name" value="WH-like_DNA-bd_sf"/>
</dbReference>
<dbReference type="Gene3D" id="1.10.10.10">
    <property type="entry name" value="Winged helix-like DNA-binding domain superfamily/Winged helix DNA-binding domain"/>
    <property type="match status" value="1"/>
</dbReference>
<evidence type="ECO:0000259" key="4">
    <source>
        <dbReference type="PROSITE" id="PS50987"/>
    </source>
</evidence>
<dbReference type="SMART" id="SM00418">
    <property type="entry name" value="HTH_ARSR"/>
    <property type="match status" value="1"/>
</dbReference>
<dbReference type="SUPFAM" id="SSF46785">
    <property type="entry name" value="Winged helix' DNA-binding domain"/>
    <property type="match status" value="1"/>
</dbReference>
<comment type="caution">
    <text evidence="5">The sequence shown here is derived from an EMBL/GenBank/DDBJ whole genome shotgun (WGS) entry which is preliminary data.</text>
</comment>
<keyword evidence="1" id="KW-0805">Transcription regulation</keyword>
<dbReference type="InterPro" id="IPR001845">
    <property type="entry name" value="HTH_ArsR_DNA-bd_dom"/>
</dbReference>
<dbReference type="EMBL" id="NPKH01000014">
    <property type="protein sequence ID" value="PAP96325.1"/>
    <property type="molecule type" value="Genomic_DNA"/>
</dbReference>
<dbReference type="InterPro" id="IPR051081">
    <property type="entry name" value="HTH_MetalResp_TranReg"/>
</dbReference>
<dbReference type="CDD" id="cd00090">
    <property type="entry name" value="HTH_ARSR"/>
    <property type="match status" value="1"/>
</dbReference>
<organism evidence="5 6">
    <name type="scientific">Mesorhizobium wenxiniae</name>
    <dbReference type="NCBI Taxonomy" id="2014805"/>
    <lineage>
        <taxon>Bacteria</taxon>
        <taxon>Pseudomonadati</taxon>
        <taxon>Pseudomonadota</taxon>
        <taxon>Alphaproteobacteria</taxon>
        <taxon>Hyphomicrobiales</taxon>
        <taxon>Phyllobacteriaceae</taxon>
        <taxon>Mesorhizobium</taxon>
    </lineage>
</organism>
<dbReference type="PROSITE" id="PS50987">
    <property type="entry name" value="HTH_ARSR_2"/>
    <property type="match status" value="1"/>
</dbReference>
<keyword evidence="3" id="KW-0804">Transcription</keyword>
<keyword evidence="2" id="KW-0238">DNA-binding</keyword>
<sequence>MMFSDAFMAIADPNRRYLLEELRRGPKTVNELAAGLPVSRPAVSQHLKVLLDAGLVNAKPEGTRRVYTVSNAGFLKLNIWLDQFWDAEQLGSPGN</sequence>
<dbReference type="RefSeq" id="WP_065011314.1">
    <property type="nucleotide sequence ID" value="NZ_NPKH01000014.1"/>
</dbReference>
<dbReference type="GO" id="GO:0003700">
    <property type="term" value="F:DNA-binding transcription factor activity"/>
    <property type="evidence" value="ECO:0007669"/>
    <property type="project" value="InterPro"/>
</dbReference>
<dbReference type="Pfam" id="PF01022">
    <property type="entry name" value="HTH_5"/>
    <property type="match status" value="1"/>
</dbReference>
<dbReference type="Proteomes" id="UP000215931">
    <property type="component" value="Unassembled WGS sequence"/>
</dbReference>
<dbReference type="AlphaFoldDB" id="A0A271KMR8"/>
<evidence type="ECO:0000313" key="6">
    <source>
        <dbReference type="Proteomes" id="UP000215931"/>
    </source>
</evidence>
<dbReference type="OrthoDB" id="9790747at2"/>
<dbReference type="InterPro" id="IPR036390">
    <property type="entry name" value="WH_DNA-bd_sf"/>
</dbReference>
<proteinExistence type="predicted"/>
<dbReference type="NCBIfam" id="NF033788">
    <property type="entry name" value="HTH_metalloreg"/>
    <property type="match status" value="1"/>
</dbReference>
<evidence type="ECO:0000256" key="2">
    <source>
        <dbReference type="ARBA" id="ARBA00023125"/>
    </source>
</evidence>
<keyword evidence="6" id="KW-1185">Reference proteome</keyword>
<protein>
    <submittedName>
        <fullName evidence="5">ArsR family transcriptional regulator</fullName>
    </submittedName>
</protein>
<gene>
    <name evidence="5" type="ORF">CIT31_06540</name>
</gene>
<evidence type="ECO:0000256" key="1">
    <source>
        <dbReference type="ARBA" id="ARBA00023015"/>
    </source>
</evidence>
<dbReference type="InterPro" id="IPR011991">
    <property type="entry name" value="ArsR-like_HTH"/>
</dbReference>
<accession>A0A271KMR8</accession>
<feature type="domain" description="HTH arsR-type" evidence="4">
    <location>
        <begin position="1"/>
        <end position="89"/>
    </location>
</feature>
<evidence type="ECO:0000256" key="3">
    <source>
        <dbReference type="ARBA" id="ARBA00023163"/>
    </source>
</evidence>
<evidence type="ECO:0000313" key="5">
    <source>
        <dbReference type="EMBL" id="PAP96325.1"/>
    </source>
</evidence>
<dbReference type="GO" id="GO:0003677">
    <property type="term" value="F:DNA binding"/>
    <property type="evidence" value="ECO:0007669"/>
    <property type="project" value="UniProtKB-KW"/>
</dbReference>
<dbReference type="PRINTS" id="PR00778">
    <property type="entry name" value="HTHARSR"/>
</dbReference>
<dbReference type="PANTHER" id="PTHR33154">
    <property type="entry name" value="TRANSCRIPTIONAL REGULATOR, ARSR FAMILY"/>
    <property type="match status" value="1"/>
</dbReference>
<dbReference type="PANTHER" id="PTHR33154:SF33">
    <property type="entry name" value="TRANSCRIPTIONAL REPRESSOR SDPR"/>
    <property type="match status" value="1"/>
</dbReference>